<dbReference type="EMBL" id="CP050066">
    <property type="protein sequence ID" value="QIP09226.1"/>
    <property type="molecule type" value="Genomic_DNA"/>
</dbReference>
<accession>A0A6G8ZLW5</accession>
<proteinExistence type="predicted"/>
<dbReference type="Proteomes" id="UP000500895">
    <property type="component" value="Chromosome"/>
</dbReference>
<gene>
    <name evidence="1" type="ORF">HAV00_24520</name>
</gene>
<evidence type="ECO:0000313" key="1">
    <source>
        <dbReference type="EMBL" id="QIP09226.1"/>
    </source>
</evidence>
<organism evidence="1 2">
    <name type="scientific">Bradyrhizobium symbiodeficiens</name>
    <dbReference type="NCBI Taxonomy" id="1404367"/>
    <lineage>
        <taxon>Bacteria</taxon>
        <taxon>Pseudomonadati</taxon>
        <taxon>Pseudomonadota</taxon>
        <taxon>Alphaproteobacteria</taxon>
        <taxon>Hyphomicrobiales</taxon>
        <taxon>Nitrobacteraceae</taxon>
        <taxon>Bradyrhizobium</taxon>
    </lineage>
</organism>
<protein>
    <submittedName>
        <fullName evidence="1">Uncharacterized protein</fullName>
    </submittedName>
</protein>
<dbReference type="AlphaFoldDB" id="A0A6G8ZLW5"/>
<dbReference type="RefSeq" id="WP_166469014.1">
    <property type="nucleotide sequence ID" value="NZ_CP050065.2"/>
</dbReference>
<reference evidence="1 2" key="1">
    <citation type="journal article" date="2020" name="Int. J. Syst. Evol. Microbiol.">
        <title>Description and complete genome sequences of Bradyrhizobium symbiodeficiens sp. nov., a non-symbiotic bacterium associated with legumes native to Canada.</title>
        <authorList>
            <person name="Bromfield E.S.P."/>
            <person name="Cloutier S."/>
            <person name="Nguyen H.D.T."/>
        </authorList>
    </citation>
    <scope>NUCLEOTIDE SEQUENCE [LARGE SCALE GENOMIC DNA]</scope>
    <source>
        <strain evidence="1 2">101S1MB</strain>
    </source>
</reference>
<evidence type="ECO:0000313" key="2">
    <source>
        <dbReference type="Proteomes" id="UP000500895"/>
    </source>
</evidence>
<name>A0A6G8ZLW5_9BRAD</name>
<sequence>MYRLLRLLPALLIAGYILPAHADIVPKFADYPAKVFTGKPARPRLHNQYLRDVREQFDHAIGDDKVSAAGHYYVVKLPCGSACVAPVLLDARTGRITELFTVSGWREVGDDFDAVVSRASSRLIVFRGARNETGVIGNHYYLLGEGGRLKHLYTMNTDGNFETSPKIE</sequence>